<sequence length="931" mass="99453">MQRKTTRTPQLDPRDATTERPPNTKKTMMKQARPEDARMVYSAESKTTRDAVPGGKVNLPADLADVVSGSVRQFSHHEQNRKYSNDKMLRAGYLLLRLRFTPHGVKDANRTSMGRGVISSFLSEVLPSKRRVALLALVSAGVIAVPSPKAEAQSARTWNKRAQNAELHEDYDTAYEDYRQAALKAPADLRYKTRYERMRFLAGVSHVDRGRVLKQSGDIPAALNEFARALAVDPSNQTATQEINLIQHPDNMPPPPGAPPTPESAALEQTPYQAETLRTINSVAGPVQLQPVSNDPITLHAVEDTKVIYQTIGKLAGLNVLFDPDYQSKRIPVDLQSVTLFDAFRIVGTLAGTFFKPVTANTIFVAQNNRTKRTDLDELSVQTFYLTNIGQAQDLNEILTTVRNMLDPTVKIYSVASQNAIILRATPDQLLLAQKIINDLDRARSEVVVDVAVLQVNRDRVRNLGITLPQSFTLTPQAATSSTSSTSSSTSTSTTSTTSTFTLNSLANLNATNFAVGLTGGTLNALLTDSDTRILQNPRIRATDGQRATLKIGSRIPIATGSYSSGVSTGTVSLGVQTQFTYLDVGVNIDLTPTVHYDHEITLKLKIEVSSQSGTVTISSVSEPIIAQNVIEQTIQLKEGEPSIIAGILTKQDNRTNSGTPGLAEIPFLKYFFGTQGTEKQQNEVVFLLIPHLVRESVLTRVNTSPIDTGTSTSYELRRSPATFESAGAAGAEATANLLAGRPVARATGPTTTAANAAAAMAQQLAQQAEKPLPPTAAAAAAQNGVPLNPGAASGPVSLGVVPASPNQAVGATFQVAVSATNAHDLYAVPLQMQFDPKVLQLVNVDAGDFLGRDGQAVAIVHRDEGNGLVTISTSRPPSAKGVDGQGNICTLTFKAIAAGDSQLTLTKVGAKNSAQASLPAVGSQATVHVK</sequence>
<keyword evidence="12" id="KW-1185">Reference proteome</keyword>
<keyword evidence="2" id="KW-0732">Signal</keyword>
<evidence type="ECO:0000256" key="6">
    <source>
        <dbReference type="RuleBase" id="RU004004"/>
    </source>
</evidence>
<name>A0A4Q0T2K1_9BACT</name>
<feature type="region of interest" description="Disordered" evidence="7">
    <location>
        <begin position="1"/>
        <end position="56"/>
    </location>
</feature>
<dbReference type="Gene3D" id="2.60.40.680">
    <property type="match status" value="1"/>
</dbReference>
<comment type="caution">
    <text evidence="11">The sequence shown here is derived from an EMBL/GenBank/DDBJ whole genome shotgun (WGS) entry which is preliminary data.</text>
</comment>
<dbReference type="InterPro" id="IPR002102">
    <property type="entry name" value="Cohesin_dom"/>
</dbReference>
<dbReference type="AlphaFoldDB" id="A0A4Q0T2K1"/>
<evidence type="ECO:0000259" key="10">
    <source>
        <dbReference type="Pfam" id="PF03958"/>
    </source>
</evidence>
<gene>
    <name evidence="11" type="ORF">GRAN_2573</name>
</gene>
<evidence type="ECO:0000256" key="2">
    <source>
        <dbReference type="ARBA" id="ARBA00022729"/>
    </source>
</evidence>
<evidence type="ECO:0000256" key="4">
    <source>
        <dbReference type="PROSITE-ProRule" id="PRU00339"/>
    </source>
</evidence>
<dbReference type="Pfam" id="PF00963">
    <property type="entry name" value="Cohesin"/>
    <property type="match status" value="1"/>
</dbReference>
<feature type="domain" description="Cohesin" evidence="9">
    <location>
        <begin position="803"/>
        <end position="908"/>
    </location>
</feature>
<dbReference type="InterPro" id="IPR004846">
    <property type="entry name" value="T2SS/T3SS_dom"/>
</dbReference>
<protein>
    <submittedName>
        <fullName evidence="11">Type IV pilus biogenesis protein PilQ</fullName>
    </submittedName>
</protein>
<dbReference type="EMBL" id="RDSM01000002">
    <property type="protein sequence ID" value="RXH55716.1"/>
    <property type="molecule type" value="Genomic_DNA"/>
</dbReference>
<dbReference type="PROSITE" id="PS50005">
    <property type="entry name" value="TPR"/>
    <property type="match status" value="1"/>
</dbReference>
<keyword evidence="4" id="KW-0802">TPR repeat</keyword>
<dbReference type="Gene3D" id="1.25.40.10">
    <property type="entry name" value="Tetratricopeptide repeat domain"/>
    <property type="match status" value="1"/>
</dbReference>
<feature type="compositionally biased region" description="Pro residues" evidence="7">
    <location>
        <begin position="251"/>
        <end position="262"/>
    </location>
</feature>
<dbReference type="SUPFAM" id="SSF48452">
    <property type="entry name" value="TPR-like"/>
    <property type="match status" value="1"/>
</dbReference>
<comment type="similarity">
    <text evidence="5">Belongs to the bacterial secretin family.</text>
</comment>
<keyword evidence="3" id="KW-0472">Membrane</keyword>
<dbReference type="Proteomes" id="UP000289437">
    <property type="component" value="Unassembled WGS sequence"/>
</dbReference>
<dbReference type="InterPro" id="IPR008965">
    <property type="entry name" value="CBM2/CBM3_carb-bd_dom_sf"/>
</dbReference>
<dbReference type="InterPro" id="IPR050810">
    <property type="entry name" value="Bact_Secretion_Sys_Channel"/>
</dbReference>
<proteinExistence type="inferred from homology"/>
<dbReference type="Pfam" id="PF03958">
    <property type="entry name" value="Secretin_N"/>
    <property type="match status" value="1"/>
</dbReference>
<comment type="subcellular location">
    <subcellularLocation>
        <location evidence="6">Cell outer membrane</location>
    </subcellularLocation>
    <subcellularLocation>
        <location evidence="1">Membrane</location>
    </subcellularLocation>
</comment>
<evidence type="ECO:0000256" key="7">
    <source>
        <dbReference type="SAM" id="MobiDB-lite"/>
    </source>
</evidence>
<dbReference type="InterPro" id="IPR011990">
    <property type="entry name" value="TPR-like_helical_dom_sf"/>
</dbReference>
<dbReference type="PANTHER" id="PTHR30332">
    <property type="entry name" value="PROBABLE GENERAL SECRETION PATHWAY PROTEIN D"/>
    <property type="match status" value="1"/>
</dbReference>
<dbReference type="GO" id="GO:0000272">
    <property type="term" value="P:polysaccharide catabolic process"/>
    <property type="evidence" value="ECO:0007669"/>
    <property type="project" value="InterPro"/>
</dbReference>
<feature type="region of interest" description="Disordered" evidence="7">
    <location>
        <begin position="477"/>
        <end position="497"/>
    </location>
</feature>
<evidence type="ECO:0000256" key="3">
    <source>
        <dbReference type="ARBA" id="ARBA00023136"/>
    </source>
</evidence>
<organism evidence="11 12">
    <name type="scientific">Granulicella sibirica</name>
    <dbReference type="NCBI Taxonomy" id="2479048"/>
    <lineage>
        <taxon>Bacteria</taxon>
        <taxon>Pseudomonadati</taxon>
        <taxon>Acidobacteriota</taxon>
        <taxon>Terriglobia</taxon>
        <taxon>Terriglobales</taxon>
        <taxon>Acidobacteriaceae</taxon>
        <taxon>Granulicella</taxon>
    </lineage>
</organism>
<dbReference type="InterPro" id="IPR005644">
    <property type="entry name" value="NolW-like"/>
</dbReference>
<reference evidence="11 12" key="1">
    <citation type="submission" date="2018-11" db="EMBL/GenBank/DDBJ databases">
        <authorList>
            <person name="Mardanov A.V."/>
            <person name="Ravin N.V."/>
            <person name="Dedysh S.N."/>
        </authorList>
    </citation>
    <scope>NUCLEOTIDE SEQUENCE [LARGE SCALE GENOMIC DNA]</scope>
    <source>
        <strain evidence="11 12">AF10</strain>
    </source>
</reference>
<dbReference type="Pfam" id="PF00263">
    <property type="entry name" value="Secretin"/>
    <property type="match status" value="1"/>
</dbReference>
<evidence type="ECO:0000256" key="1">
    <source>
        <dbReference type="ARBA" id="ARBA00004370"/>
    </source>
</evidence>
<dbReference type="Gene3D" id="3.30.1370.120">
    <property type="match status" value="1"/>
</dbReference>
<feature type="compositionally biased region" description="Low complexity" evidence="7">
    <location>
        <begin position="478"/>
        <end position="497"/>
    </location>
</feature>
<feature type="domain" description="NolW-like" evidence="10">
    <location>
        <begin position="382"/>
        <end position="445"/>
    </location>
</feature>
<dbReference type="InterPro" id="IPR038591">
    <property type="entry name" value="NolW-like_sf"/>
</dbReference>
<dbReference type="GO" id="GO:0015627">
    <property type="term" value="C:type II protein secretion system complex"/>
    <property type="evidence" value="ECO:0007669"/>
    <property type="project" value="TreeGrafter"/>
</dbReference>
<dbReference type="CDD" id="cd08547">
    <property type="entry name" value="Type_II_cohesin"/>
    <property type="match status" value="1"/>
</dbReference>
<dbReference type="InterPro" id="IPR001775">
    <property type="entry name" value="GspD/PilQ"/>
</dbReference>
<feature type="domain" description="Type II/III secretion system secretin-like" evidence="8">
    <location>
        <begin position="525"/>
        <end position="695"/>
    </location>
</feature>
<evidence type="ECO:0000256" key="5">
    <source>
        <dbReference type="RuleBase" id="RU004003"/>
    </source>
</evidence>
<dbReference type="InterPro" id="IPR019734">
    <property type="entry name" value="TPR_rpt"/>
</dbReference>
<dbReference type="GO" id="GO:0009306">
    <property type="term" value="P:protein secretion"/>
    <property type="evidence" value="ECO:0007669"/>
    <property type="project" value="InterPro"/>
</dbReference>
<dbReference type="GO" id="GO:0030246">
    <property type="term" value="F:carbohydrate binding"/>
    <property type="evidence" value="ECO:0007669"/>
    <property type="project" value="InterPro"/>
</dbReference>
<feature type="region of interest" description="Disordered" evidence="7">
    <location>
        <begin position="248"/>
        <end position="270"/>
    </location>
</feature>
<dbReference type="PANTHER" id="PTHR30332:SF17">
    <property type="entry name" value="TYPE IV PILIATION SYSTEM PROTEIN DR_0774-RELATED"/>
    <property type="match status" value="1"/>
</dbReference>
<evidence type="ECO:0000259" key="9">
    <source>
        <dbReference type="Pfam" id="PF00963"/>
    </source>
</evidence>
<evidence type="ECO:0000259" key="8">
    <source>
        <dbReference type="Pfam" id="PF00263"/>
    </source>
</evidence>
<dbReference type="PRINTS" id="PR00811">
    <property type="entry name" value="BCTERIALGSPD"/>
</dbReference>
<feature type="repeat" description="TPR" evidence="4">
    <location>
        <begin position="203"/>
        <end position="236"/>
    </location>
</feature>
<reference evidence="12" key="2">
    <citation type="submission" date="2019-02" db="EMBL/GenBank/DDBJ databases">
        <title>Granulicella sibirica sp. nov., a psychrotolerant acidobacterium isolated from an organic soil layer in forested tundra, West Siberia.</title>
        <authorList>
            <person name="Oshkin I.Y."/>
            <person name="Kulichevskaya I.S."/>
            <person name="Rijpstra W.I.C."/>
            <person name="Sinninghe Damste J.S."/>
            <person name="Rakitin A.L."/>
            <person name="Ravin N.V."/>
            <person name="Dedysh S.N."/>
        </authorList>
    </citation>
    <scope>NUCLEOTIDE SEQUENCE [LARGE SCALE GENOMIC DNA]</scope>
    <source>
        <strain evidence="12">AF10</strain>
    </source>
</reference>
<evidence type="ECO:0000313" key="11">
    <source>
        <dbReference type="EMBL" id="RXH55716.1"/>
    </source>
</evidence>
<dbReference type="GO" id="GO:0009279">
    <property type="term" value="C:cell outer membrane"/>
    <property type="evidence" value="ECO:0007669"/>
    <property type="project" value="UniProtKB-SubCell"/>
</dbReference>
<keyword evidence="6" id="KW-0813">Transport</keyword>
<accession>A0A4Q0T2K1</accession>
<dbReference type="SUPFAM" id="SSF49384">
    <property type="entry name" value="Carbohydrate-binding domain"/>
    <property type="match status" value="1"/>
</dbReference>
<evidence type="ECO:0000313" key="12">
    <source>
        <dbReference type="Proteomes" id="UP000289437"/>
    </source>
</evidence>
<dbReference type="SMART" id="SM00028">
    <property type="entry name" value="TPR"/>
    <property type="match status" value="2"/>
</dbReference>